<evidence type="ECO:0000313" key="1">
    <source>
        <dbReference type="EMBL" id="QFG73888.1"/>
    </source>
</evidence>
<protein>
    <submittedName>
        <fullName evidence="1">Uncharacterized protein</fullName>
    </submittedName>
</protein>
<reference evidence="1" key="1">
    <citation type="journal article" date="2019" name="Philos. Trans. R. Soc. Lond., B, Biol. Sci.">
        <title>Targeted metagenomic recovery of four divergent viruses reveals shared and distinctive characteristics of giant viruses of marine eukaryotes.</title>
        <authorList>
            <person name="Needham D.M."/>
            <person name="Poirier C."/>
            <person name="Hehenberger E."/>
            <person name="Jimenez V."/>
            <person name="Swalwell J.E."/>
            <person name="Santoro A.E."/>
            <person name="Worden A.Z."/>
        </authorList>
    </citation>
    <scope>NUCLEOTIDE SEQUENCE</scope>
    <source>
        <strain evidence="1">OPacV-662</strain>
    </source>
</reference>
<sequence>MRPSMYFDSGEKVHLPNGEGEATVVRHISQYIILCVSPCGDNIYINTQYMPIQRIAETRWSTKKLDADIQQYYTMSYNESLECKED</sequence>
<accession>A0A5J6VJB1</accession>
<organism evidence="1">
    <name type="scientific">Megaviridae environmental sample</name>
    <dbReference type="NCBI Taxonomy" id="1737588"/>
    <lineage>
        <taxon>Viruses</taxon>
        <taxon>Varidnaviria</taxon>
        <taxon>Bamfordvirae</taxon>
        <taxon>Nucleocytoviricota</taxon>
        <taxon>Megaviricetes</taxon>
        <taxon>Imitervirales</taxon>
        <taxon>Mimiviridae</taxon>
        <taxon>environmental samples</taxon>
    </lineage>
</organism>
<name>A0A5J6VJB1_9VIRU</name>
<proteinExistence type="predicted"/>
<dbReference type="EMBL" id="MN448274">
    <property type="protein sequence ID" value="QFG73888.1"/>
    <property type="molecule type" value="Genomic_DNA"/>
</dbReference>